<evidence type="ECO:0000256" key="2">
    <source>
        <dbReference type="ARBA" id="ARBA00022679"/>
    </source>
</evidence>
<keyword evidence="3" id="KW-0547">Nucleotide-binding</keyword>
<evidence type="ECO:0000313" key="8">
    <source>
        <dbReference type="Proteomes" id="UP000006035"/>
    </source>
</evidence>
<dbReference type="GO" id="GO:0008972">
    <property type="term" value="F:phosphomethylpyrimidine kinase activity"/>
    <property type="evidence" value="ECO:0007669"/>
    <property type="project" value="UniProtKB-EC"/>
</dbReference>
<evidence type="ECO:0000256" key="1">
    <source>
        <dbReference type="ARBA" id="ARBA00012104"/>
    </source>
</evidence>
<organism evidence="7 8">
    <name type="scientific">Limosilactobacillus oris F0423</name>
    <dbReference type="NCBI Taxonomy" id="944562"/>
    <lineage>
        <taxon>Bacteria</taxon>
        <taxon>Bacillati</taxon>
        <taxon>Bacillota</taxon>
        <taxon>Bacilli</taxon>
        <taxon>Lactobacillales</taxon>
        <taxon>Lactobacillaceae</taxon>
        <taxon>Limosilactobacillus</taxon>
    </lineage>
</organism>
<comment type="caution">
    <text evidence="7">The sequence shown here is derived from an EMBL/GenBank/DDBJ whole genome shotgun (WGS) entry which is preliminary data.</text>
</comment>
<gene>
    <name evidence="7" type="ORF">HMPREF9102_1071</name>
</gene>
<dbReference type="Gene3D" id="3.40.1190.20">
    <property type="match status" value="1"/>
</dbReference>
<evidence type="ECO:0000256" key="5">
    <source>
        <dbReference type="ARBA" id="ARBA00022840"/>
    </source>
</evidence>
<keyword evidence="2 7" id="KW-0808">Transferase</keyword>
<dbReference type="InterPro" id="IPR029056">
    <property type="entry name" value="Ribokinase-like"/>
</dbReference>
<dbReference type="EC" id="2.7.1.35" evidence="1"/>
<keyword evidence="8" id="KW-1185">Reference proteome</keyword>
<dbReference type="Proteomes" id="UP000006035">
    <property type="component" value="Unassembled WGS sequence"/>
</dbReference>
<evidence type="ECO:0000313" key="7">
    <source>
        <dbReference type="EMBL" id="EGS35748.1"/>
    </source>
</evidence>
<reference evidence="7 8" key="1">
    <citation type="submission" date="2011-05" db="EMBL/GenBank/DDBJ databases">
        <authorList>
            <person name="Durkin A.S."/>
            <person name="Kim M."/>
            <person name="Radune D."/>
            <person name="Hostetler J."/>
            <person name="Torralba M."/>
            <person name="Gillis M."/>
            <person name="Methe B."/>
            <person name="Sutton G."/>
            <person name="Nelson K.E."/>
        </authorList>
    </citation>
    <scope>NUCLEOTIDE SEQUENCE [LARGE SCALE GENOMIC DNA]</scope>
    <source>
        <strain evidence="7 8">F0423</strain>
    </source>
</reference>
<evidence type="ECO:0000256" key="3">
    <source>
        <dbReference type="ARBA" id="ARBA00022741"/>
    </source>
</evidence>
<proteinExistence type="predicted"/>
<evidence type="ECO:0000256" key="4">
    <source>
        <dbReference type="ARBA" id="ARBA00022777"/>
    </source>
</evidence>
<dbReference type="RefSeq" id="WP_003715901.1">
    <property type="nucleotide sequence ID" value="NZ_AFTL01000019.1"/>
</dbReference>
<feature type="domain" description="Pyridoxamine kinase/Phosphomethylpyrimidine kinase" evidence="6">
    <location>
        <begin position="147"/>
        <end position="326"/>
    </location>
</feature>
<keyword evidence="5" id="KW-0067">ATP-binding</keyword>
<sequence length="348" mass="37526">MVLNVDNQLFIFLLKLAAKPLGTIHGQFSFPASGGTAGLFFATAVQRLNCLISFQIFTGEVYNDERLTKGGRDVIETKASIIIEDFSALGQISLVAATTILQAMGITTALLPATVLSTQTEGFATPVALDTTNWQQATAQHWAQLQLPFQGALVGYLGSAQEVHTVRQIIRDLTPNQLVVDPVMADQGCLYPGLPATYPAALCDLCRDATVLTPNWTELCLMTGQSISEPNPEDCLHMAKLLHQSGITGQLVVTGIHQDGRIGSWLVHGDQLLFSGADYFPGHFYGTGDCFAALLYGYLTRGSKLHTAVDQATQALAVAVKETAAVPMGERLLGMQLKKLVTYLTREK</sequence>
<dbReference type="InterPro" id="IPR013749">
    <property type="entry name" value="PM/HMP-P_kinase-1"/>
</dbReference>
<dbReference type="PANTHER" id="PTHR10534:SF2">
    <property type="entry name" value="PYRIDOXAL KINASE"/>
    <property type="match status" value="1"/>
</dbReference>
<dbReference type="SUPFAM" id="SSF53613">
    <property type="entry name" value="Ribokinase-like"/>
    <property type="match status" value="1"/>
</dbReference>
<dbReference type="Pfam" id="PF08543">
    <property type="entry name" value="Phos_pyr_kin"/>
    <property type="match status" value="1"/>
</dbReference>
<dbReference type="PANTHER" id="PTHR10534">
    <property type="entry name" value="PYRIDOXAL KINASE"/>
    <property type="match status" value="1"/>
</dbReference>
<dbReference type="EMBL" id="AFTL01000019">
    <property type="protein sequence ID" value="EGS35748.1"/>
    <property type="molecule type" value="Genomic_DNA"/>
</dbReference>
<accession>A0ABP2L6A2</accession>
<evidence type="ECO:0000259" key="6">
    <source>
        <dbReference type="Pfam" id="PF08543"/>
    </source>
</evidence>
<protein>
    <recommendedName>
        <fullName evidence="1">pyridoxal kinase</fullName>
        <ecNumber evidence="1">2.7.1.35</ecNumber>
    </recommendedName>
</protein>
<dbReference type="InterPro" id="IPR004625">
    <property type="entry name" value="PyrdxlKinase"/>
</dbReference>
<keyword evidence="4 7" id="KW-0418">Kinase</keyword>
<name>A0ABP2L6A2_9LACO</name>